<dbReference type="EnsemblMetazoa" id="GPAI003723-RA">
    <property type="protein sequence ID" value="GPAI003723-PA"/>
    <property type="gene ID" value="GPAI003723"/>
</dbReference>
<organism evidence="1 2">
    <name type="scientific">Glossina pallidipes</name>
    <name type="common">Tsetse fly</name>
    <dbReference type="NCBI Taxonomy" id="7398"/>
    <lineage>
        <taxon>Eukaryota</taxon>
        <taxon>Metazoa</taxon>
        <taxon>Ecdysozoa</taxon>
        <taxon>Arthropoda</taxon>
        <taxon>Hexapoda</taxon>
        <taxon>Insecta</taxon>
        <taxon>Pterygota</taxon>
        <taxon>Neoptera</taxon>
        <taxon>Endopterygota</taxon>
        <taxon>Diptera</taxon>
        <taxon>Brachycera</taxon>
        <taxon>Muscomorpha</taxon>
        <taxon>Hippoboscoidea</taxon>
        <taxon>Glossinidae</taxon>
        <taxon>Glossina</taxon>
    </lineage>
</organism>
<keyword evidence="2" id="KW-1185">Reference proteome</keyword>
<reference evidence="1" key="2">
    <citation type="submission" date="2020-05" db="UniProtKB">
        <authorList>
            <consortium name="EnsemblMetazoa"/>
        </authorList>
    </citation>
    <scope>IDENTIFICATION</scope>
    <source>
        <strain evidence="1">IAEA</strain>
    </source>
</reference>
<protein>
    <submittedName>
        <fullName evidence="1">Uncharacterized protein</fullName>
    </submittedName>
</protein>
<accession>A0A1A9Z4J0</accession>
<evidence type="ECO:0000313" key="2">
    <source>
        <dbReference type="Proteomes" id="UP000092445"/>
    </source>
</evidence>
<reference evidence="2" key="1">
    <citation type="submission" date="2014-03" db="EMBL/GenBank/DDBJ databases">
        <authorList>
            <person name="Aksoy S."/>
            <person name="Warren W."/>
            <person name="Wilson R.K."/>
        </authorList>
    </citation>
    <scope>NUCLEOTIDE SEQUENCE [LARGE SCALE GENOMIC DNA]</scope>
    <source>
        <strain evidence="2">IAEA</strain>
    </source>
</reference>
<name>A0A1A9Z4J0_GLOPL</name>
<proteinExistence type="predicted"/>
<dbReference type="VEuPathDB" id="VectorBase:GPAI003723"/>
<sequence length="219" mass="24931">MERQSKTLLKFVRPKVEDKNSFSSIRHHSGLKRNAINSFTSPINQKRAITKCILKQVSGQPLFNHSIDGDIRQELEVVITLEKQTIGSLIARTWLKEPSPYQSLTNEHFNYFHCFIEPTNITYVPSAQLSCTASCPLKVFHNLFRKKLSFLKSARSHGCIHNSQVVIVLLANRRISSIRTFVFPLSSTNTTLRESFVNISLNFGMSEYNIICIASKANK</sequence>
<evidence type="ECO:0000313" key="1">
    <source>
        <dbReference type="EnsemblMetazoa" id="GPAI003723-PA"/>
    </source>
</evidence>
<dbReference type="Proteomes" id="UP000092445">
    <property type="component" value="Unassembled WGS sequence"/>
</dbReference>
<dbReference type="AlphaFoldDB" id="A0A1A9Z4J0"/>